<evidence type="ECO:0000256" key="1">
    <source>
        <dbReference type="SAM" id="MobiDB-lite"/>
    </source>
</evidence>
<feature type="compositionally biased region" description="Basic and acidic residues" evidence="1">
    <location>
        <begin position="18"/>
        <end position="31"/>
    </location>
</feature>
<proteinExistence type="predicted"/>
<dbReference type="AlphaFoldDB" id="A0A7W4YCC8"/>
<reference evidence="2 3" key="1">
    <citation type="submission" date="2020-08" db="EMBL/GenBank/DDBJ databases">
        <title>The Agave Microbiome: Exploring the role of microbial communities in plant adaptations to desert environments.</title>
        <authorList>
            <person name="Partida-Martinez L.P."/>
        </authorList>
    </citation>
    <scope>NUCLEOTIDE SEQUENCE [LARGE SCALE GENOMIC DNA]</scope>
    <source>
        <strain evidence="2 3">RAS26</strain>
    </source>
</reference>
<reference evidence="2 3" key="2">
    <citation type="submission" date="2020-08" db="EMBL/GenBank/DDBJ databases">
        <authorList>
            <person name="Partida-Martinez L."/>
            <person name="Huntemann M."/>
            <person name="Clum A."/>
            <person name="Wang J."/>
            <person name="Palaniappan K."/>
            <person name="Ritter S."/>
            <person name="Chen I.-M."/>
            <person name="Stamatis D."/>
            <person name="Reddy T."/>
            <person name="O'Malley R."/>
            <person name="Daum C."/>
            <person name="Shapiro N."/>
            <person name="Ivanova N."/>
            <person name="Kyrpides N."/>
            <person name="Woyke T."/>
        </authorList>
    </citation>
    <scope>NUCLEOTIDE SEQUENCE [LARGE SCALE GENOMIC DNA]</scope>
    <source>
        <strain evidence="2 3">RAS26</strain>
    </source>
</reference>
<organism evidence="2 3">
    <name type="scientific">Cellulomonas cellasea</name>
    <dbReference type="NCBI Taxonomy" id="43670"/>
    <lineage>
        <taxon>Bacteria</taxon>
        <taxon>Bacillati</taxon>
        <taxon>Actinomycetota</taxon>
        <taxon>Actinomycetes</taxon>
        <taxon>Micrococcales</taxon>
        <taxon>Cellulomonadaceae</taxon>
        <taxon>Cellulomonas</taxon>
    </lineage>
</organism>
<evidence type="ECO:0000313" key="3">
    <source>
        <dbReference type="Proteomes" id="UP000518206"/>
    </source>
</evidence>
<sequence length="31" mass="3248">MSSGTEDAPGAFSPENAQGERDGGRRPTDVR</sequence>
<evidence type="ECO:0000313" key="2">
    <source>
        <dbReference type="EMBL" id="MBB2923572.1"/>
    </source>
</evidence>
<feature type="region of interest" description="Disordered" evidence="1">
    <location>
        <begin position="1"/>
        <end position="31"/>
    </location>
</feature>
<accession>A0A7W4YCC8</accession>
<gene>
    <name evidence="2" type="ORF">FHR80_002497</name>
</gene>
<protein>
    <submittedName>
        <fullName evidence="2">Uncharacterized protein</fullName>
    </submittedName>
</protein>
<name>A0A7W4YCC8_9CELL</name>
<dbReference type="Proteomes" id="UP000518206">
    <property type="component" value="Unassembled WGS sequence"/>
</dbReference>
<dbReference type="EMBL" id="JACHVX010000003">
    <property type="protein sequence ID" value="MBB2923572.1"/>
    <property type="molecule type" value="Genomic_DNA"/>
</dbReference>
<comment type="caution">
    <text evidence="2">The sequence shown here is derived from an EMBL/GenBank/DDBJ whole genome shotgun (WGS) entry which is preliminary data.</text>
</comment>